<proteinExistence type="predicted"/>
<evidence type="ECO:0000313" key="3">
    <source>
        <dbReference type="Proteomes" id="UP000298030"/>
    </source>
</evidence>
<sequence>MLSALKKGETPTARRNIWPHRQIACSRGVSTGNRVGAATRKDMRLEERVRGEGKGTYARPPTPIRCFVPMYEHFCEEAAGQESRTPHAQHQSASTMPSICQQDPDNVMGGSTGEVVYHDCSDDPPLGAGLEPIDAFLAFTQSA</sequence>
<comment type="caution">
    <text evidence="2">The sequence shown here is derived from an EMBL/GenBank/DDBJ whole genome shotgun (WGS) entry which is preliminary data.</text>
</comment>
<evidence type="ECO:0000256" key="1">
    <source>
        <dbReference type="SAM" id="MobiDB-lite"/>
    </source>
</evidence>
<dbReference type="EMBL" id="QPFP01000274">
    <property type="protein sequence ID" value="TEB18280.1"/>
    <property type="molecule type" value="Genomic_DNA"/>
</dbReference>
<feature type="region of interest" description="Disordered" evidence="1">
    <location>
        <begin position="78"/>
        <end position="99"/>
    </location>
</feature>
<dbReference type="AlphaFoldDB" id="A0A4Y7SAG7"/>
<protein>
    <submittedName>
        <fullName evidence="2">Uncharacterized protein</fullName>
    </submittedName>
</protein>
<keyword evidence="3" id="KW-1185">Reference proteome</keyword>
<dbReference type="Proteomes" id="UP000298030">
    <property type="component" value="Unassembled WGS sequence"/>
</dbReference>
<reference evidence="2 3" key="1">
    <citation type="journal article" date="2019" name="Nat. Ecol. Evol.">
        <title>Megaphylogeny resolves global patterns of mushroom evolution.</title>
        <authorList>
            <person name="Varga T."/>
            <person name="Krizsan K."/>
            <person name="Foldi C."/>
            <person name="Dima B."/>
            <person name="Sanchez-Garcia M."/>
            <person name="Sanchez-Ramirez S."/>
            <person name="Szollosi G.J."/>
            <person name="Szarkandi J.G."/>
            <person name="Papp V."/>
            <person name="Albert L."/>
            <person name="Andreopoulos W."/>
            <person name="Angelini C."/>
            <person name="Antonin V."/>
            <person name="Barry K.W."/>
            <person name="Bougher N.L."/>
            <person name="Buchanan P."/>
            <person name="Buyck B."/>
            <person name="Bense V."/>
            <person name="Catcheside P."/>
            <person name="Chovatia M."/>
            <person name="Cooper J."/>
            <person name="Damon W."/>
            <person name="Desjardin D."/>
            <person name="Finy P."/>
            <person name="Geml J."/>
            <person name="Haridas S."/>
            <person name="Hughes K."/>
            <person name="Justo A."/>
            <person name="Karasinski D."/>
            <person name="Kautmanova I."/>
            <person name="Kiss B."/>
            <person name="Kocsube S."/>
            <person name="Kotiranta H."/>
            <person name="LaButti K.M."/>
            <person name="Lechner B.E."/>
            <person name="Liimatainen K."/>
            <person name="Lipzen A."/>
            <person name="Lukacs Z."/>
            <person name="Mihaltcheva S."/>
            <person name="Morgado L.N."/>
            <person name="Niskanen T."/>
            <person name="Noordeloos M.E."/>
            <person name="Ohm R.A."/>
            <person name="Ortiz-Santana B."/>
            <person name="Ovrebo C."/>
            <person name="Racz N."/>
            <person name="Riley R."/>
            <person name="Savchenko A."/>
            <person name="Shiryaev A."/>
            <person name="Soop K."/>
            <person name="Spirin V."/>
            <person name="Szebenyi C."/>
            <person name="Tomsovsky M."/>
            <person name="Tulloss R.E."/>
            <person name="Uehling J."/>
            <person name="Grigoriev I.V."/>
            <person name="Vagvolgyi C."/>
            <person name="Papp T."/>
            <person name="Martin F.M."/>
            <person name="Miettinen O."/>
            <person name="Hibbett D.S."/>
            <person name="Nagy L.G."/>
        </authorList>
    </citation>
    <scope>NUCLEOTIDE SEQUENCE [LARGE SCALE GENOMIC DNA]</scope>
    <source>
        <strain evidence="2 3">FP101781</strain>
    </source>
</reference>
<accession>A0A4Y7SAG7</accession>
<feature type="compositionally biased region" description="Polar residues" evidence="1">
    <location>
        <begin position="82"/>
        <end position="99"/>
    </location>
</feature>
<gene>
    <name evidence="2" type="ORF">FA13DRAFT_656299</name>
</gene>
<evidence type="ECO:0000313" key="2">
    <source>
        <dbReference type="EMBL" id="TEB18280.1"/>
    </source>
</evidence>
<organism evidence="2 3">
    <name type="scientific">Coprinellus micaceus</name>
    <name type="common">Glistening ink-cap mushroom</name>
    <name type="synonym">Coprinus micaceus</name>
    <dbReference type="NCBI Taxonomy" id="71717"/>
    <lineage>
        <taxon>Eukaryota</taxon>
        <taxon>Fungi</taxon>
        <taxon>Dikarya</taxon>
        <taxon>Basidiomycota</taxon>
        <taxon>Agaricomycotina</taxon>
        <taxon>Agaricomycetes</taxon>
        <taxon>Agaricomycetidae</taxon>
        <taxon>Agaricales</taxon>
        <taxon>Agaricineae</taxon>
        <taxon>Psathyrellaceae</taxon>
        <taxon>Coprinellus</taxon>
    </lineage>
</organism>
<name>A0A4Y7SAG7_COPMI</name>